<feature type="signal peptide" evidence="18">
    <location>
        <begin position="1"/>
        <end position="18"/>
    </location>
</feature>
<dbReference type="InterPro" id="IPR024079">
    <property type="entry name" value="MetalloPept_cat_dom_sf"/>
</dbReference>
<dbReference type="GO" id="GO:0060349">
    <property type="term" value="P:bone morphogenesis"/>
    <property type="evidence" value="ECO:0007669"/>
    <property type="project" value="Ensembl"/>
</dbReference>
<dbReference type="GeneTree" id="ENSGT00940000158543"/>
<evidence type="ECO:0000313" key="21">
    <source>
        <dbReference type="Proteomes" id="UP000694561"/>
    </source>
</evidence>
<dbReference type="GO" id="GO:0005615">
    <property type="term" value="C:extracellular space"/>
    <property type="evidence" value="ECO:0007669"/>
    <property type="project" value="TreeGrafter"/>
</dbReference>
<feature type="domain" description="Sushi" evidence="19">
    <location>
        <begin position="1592"/>
        <end position="1647"/>
    </location>
</feature>
<feature type="region of interest" description="Disordered" evidence="17">
    <location>
        <begin position="89"/>
        <end position="214"/>
    </location>
</feature>
<dbReference type="CDD" id="cd04275">
    <property type="entry name" value="ZnMc_pappalysin_like"/>
    <property type="match status" value="1"/>
</dbReference>
<keyword evidence="12" id="KW-0482">Metalloprotease</keyword>
<dbReference type="GO" id="GO:0007166">
    <property type="term" value="P:cell surface receptor signaling pathway"/>
    <property type="evidence" value="ECO:0007669"/>
    <property type="project" value="TreeGrafter"/>
</dbReference>
<dbReference type="SUPFAM" id="SSF49899">
    <property type="entry name" value="Concanavalin A-like lectins/glucanases"/>
    <property type="match status" value="1"/>
</dbReference>
<dbReference type="FunFam" id="2.60.120.200:FF:000097">
    <property type="entry name" value="Pappalysin 1"/>
    <property type="match status" value="1"/>
</dbReference>
<dbReference type="RefSeq" id="XP_029083243.1">
    <property type="nucleotide sequence ID" value="XM_029227410.1"/>
</dbReference>
<dbReference type="PROSITE" id="PS50923">
    <property type="entry name" value="SUSHI"/>
    <property type="match status" value="2"/>
</dbReference>
<evidence type="ECO:0000256" key="18">
    <source>
        <dbReference type="SAM" id="SignalP"/>
    </source>
</evidence>
<dbReference type="FunFam" id="2.10.70.10:FF:000045">
    <property type="entry name" value="Pappalysin 1"/>
    <property type="match status" value="1"/>
</dbReference>
<dbReference type="RefSeq" id="XP_029083258.1">
    <property type="nucleotide sequence ID" value="XM_029227425.1"/>
</dbReference>
<dbReference type="RefSeq" id="XP_029083247.1">
    <property type="nucleotide sequence ID" value="XM_029227414.1"/>
</dbReference>
<dbReference type="RefSeq" id="XP_029083253.1">
    <property type="nucleotide sequence ID" value="XM_029227420.1"/>
</dbReference>
<dbReference type="InterPro" id="IPR043543">
    <property type="entry name" value="PAPPA/PAPPA2"/>
</dbReference>
<evidence type="ECO:0000256" key="2">
    <source>
        <dbReference type="ARBA" id="ARBA00004613"/>
    </source>
</evidence>
<dbReference type="RefSeq" id="XP_029083246.1">
    <property type="nucleotide sequence ID" value="XM_029227413.1"/>
</dbReference>
<dbReference type="RefSeq" id="XP_029083255.1">
    <property type="nucleotide sequence ID" value="XM_029227422.1"/>
</dbReference>
<dbReference type="RefSeq" id="XP_029083257.1">
    <property type="nucleotide sequence ID" value="XM_029227424.1"/>
</dbReference>
<dbReference type="RefSeq" id="XP_029083256.1">
    <property type="nucleotide sequence ID" value="XM_029227423.1"/>
</dbReference>
<dbReference type="InterPro" id="IPR011936">
    <property type="entry name" value="Myxo_disulph_rpt"/>
</dbReference>
<dbReference type="RefSeq" id="XP_029083250.1">
    <property type="nucleotide sequence ID" value="XM_029227417.1"/>
</dbReference>
<evidence type="ECO:0000256" key="8">
    <source>
        <dbReference type="ARBA" id="ARBA00022729"/>
    </source>
</evidence>
<keyword evidence="13" id="KW-0865">Zymogen</keyword>
<dbReference type="GO" id="GO:0004222">
    <property type="term" value="F:metalloendopeptidase activity"/>
    <property type="evidence" value="ECO:0007669"/>
    <property type="project" value="TreeGrafter"/>
</dbReference>
<dbReference type="SMART" id="SM00032">
    <property type="entry name" value="CCP"/>
    <property type="match status" value="4"/>
</dbReference>
<keyword evidence="4" id="KW-0964">Secreted</keyword>
<dbReference type="RefSeq" id="XP_029083252.1">
    <property type="nucleotide sequence ID" value="XM_029227419.1"/>
</dbReference>
<dbReference type="SUPFAM" id="SSF57535">
    <property type="entry name" value="Complement control module/SCR domain"/>
    <property type="match status" value="3"/>
</dbReference>
<evidence type="ECO:0000256" key="12">
    <source>
        <dbReference type="ARBA" id="ARBA00023049"/>
    </source>
</evidence>
<evidence type="ECO:0000256" key="16">
    <source>
        <dbReference type="PROSITE-ProRule" id="PRU00302"/>
    </source>
</evidence>
<dbReference type="Pfam" id="PF25900">
    <property type="entry name" value="PAPPA"/>
    <property type="match status" value="1"/>
</dbReference>
<evidence type="ECO:0000256" key="15">
    <source>
        <dbReference type="ARBA" id="ARBA00023180"/>
    </source>
</evidence>
<dbReference type="PANTHER" id="PTHR46130:SF1">
    <property type="entry name" value="PAPPALYSIN-2"/>
    <property type="match status" value="1"/>
</dbReference>
<evidence type="ECO:0000256" key="1">
    <source>
        <dbReference type="ARBA" id="ARBA00001947"/>
    </source>
</evidence>
<comment type="cofactor">
    <cofactor evidence="1">
        <name>Zn(2+)</name>
        <dbReference type="ChEBI" id="CHEBI:29105"/>
    </cofactor>
</comment>
<organism evidence="20 21">
    <name type="scientific">Monodon monoceros</name>
    <name type="common">Narwhal</name>
    <name type="synonym">Ceratodon monodon</name>
    <dbReference type="NCBI Taxonomy" id="40151"/>
    <lineage>
        <taxon>Eukaryota</taxon>
        <taxon>Metazoa</taxon>
        <taxon>Chordata</taxon>
        <taxon>Craniata</taxon>
        <taxon>Vertebrata</taxon>
        <taxon>Euteleostomi</taxon>
        <taxon>Mammalia</taxon>
        <taxon>Eutheria</taxon>
        <taxon>Laurasiatheria</taxon>
        <taxon>Artiodactyla</taxon>
        <taxon>Whippomorpha</taxon>
        <taxon>Cetacea</taxon>
        <taxon>Odontoceti</taxon>
        <taxon>Monodontidae</taxon>
        <taxon>Monodon</taxon>
    </lineage>
</organism>
<comment type="similarity">
    <text evidence="3">Belongs to the peptidase M43B family.</text>
</comment>
<evidence type="ECO:0000256" key="5">
    <source>
        <dbReference type="ARBA" id="ARBA00022659"/>
    </source>
</evidence>
<dbReference type="Gene3D" id="2.60.120.200">
    <property type="match status" value="1"/>
</dbReference>
<dbReference type="InterPro" id="IPR035976">
    <property type="entry name" value="Sushi/SCR/CCP_sf"/>
</dbReference>
<evidence type="ECO:0000256" key="6">
    <source>
        <dbReference type="ARBA" id="ARBA00022670"/>
    </source>
</evidence>
<protein>
    <submittedName>
        <fullName evidence="20">Pappalysin 2</fullName>
    </submittedName>
</protein>
<dbReference type="RefSeq" id="XP_029083248.1">
    <property type="nucleotide sequence ID" value="XM_029227415.1"/>
</dbReference>
<keyword evidence="7" id="KW-0479">Metal-binding</keyword>
<dbReference type="InterPro" id="IPR008754">
    <property type="entry name" value="Peptidase_M43"/>
</dbReference>
<dbReference type="RefSeq" id="XP_029083254.1">
    <property type="nucleotide sequence ID" value="XM_029227421.1"/>
</dbReference>
<dbReference type="NCBIfam" id="TIGR02232">
    <property type="entry name" value="myxo_disulf_rpt"/>
    <property type="match status" value="1"/>
</dbReference>
<dbReference type="CDD" id="cd00033">
    <property type="entry name" value="CCP"/>
    <property type="match status" value="2"/>
</dbReference>
<feature type="chain" id="PRO_5034070810" evidence="18">
    <location>
        <begin position="19"/>
        <end position="1790"/>
    </location>
</feature>
<dbReference type="Gene3D" id="3.40.390.10">
    <property type="entry name" value="Collagenase (Catalytic Domain)"/>
    <property type="match status" value="1"/>
</dbReference>
<keyword evidence="10" id="KW-0378">Hydrolase</keyword>
<dbReference type="FunFam" id="3.40.390.10:FF:000026">
    <property type="entry name" value="Pappalysin 1"/>
    <property type="match status" value="1"/>
</dbReference>
<evidence type="ECO:0000256" key="7">
    <source>
        <dbReference type="ARBA" id="ARBA00022723"/>
    </source>
</evidence>
<evidence type="ECO:0000256" key="10">
    <source>
        <dbReference type="ARBA" id="ARBA00022801"/>
    </source>
</evidence>
<evidence type="ECO:0000256" key="17">
    <source>
        <dbReference type="SAM" id="MobiDB-lite"/>
    </source>
</evidence>
<keyword evidence="11" id="KW-0862">Zinc</keyword>
<evidence type="ECO:0000256" key="9">
    <source>
        <dbReference type="ARBA" id="ARBA00022737"/>
    </source>
</evidence>
<dbReference type="Pfam" id="PF13385">
    <property type="entry name" value="Laminin_G_3"/>
    <property type="match status" value="1"/>
</dbReference>
<dbReference type="Pfam" id="PF00066">
    <property type="entry name" value="Notch"/>
    <property type="match status" value="1"/>
</dbReference>
<dbReference type="RefSeq" id="XP_029083251.1">
    <property type="nucleotide sequence ID" value="XM_029227418.1"/>
</dbReference>
<keyword evidence="6" id="KW-0645">Protease</keyword>
<dbReference type="InterPro" id="IPR006558">
    <property type="entry name" value="LamG-like"/>
</dbReference>
<accession>A0A8C6BHF5</accession>
<evidence type="ECO:0000259" key="19">
    <source>
        <dbReference type="PROSITE" id="PS50923"/>
    </source>
</evidence>
<dbReference type="InterPro" id="IPR058897">
    <property type="entry name" value="PAPPA_SD_C"/>
</dbReference>
<dbReference type="CTD" id="60676"/>
<dbReference type="GeneID" id="114898243"/>
<feature type="compositionally biased region" description="Basic residues" evidence="17">
    <location>
        <begin position="188"/>
        <end position="199"/>
    </location>
</feature>
<keyword evidence="8 18" id="KW-0732">Signal</keyword>
<dbReference type="OrthoDB" id="536211at2759"/>
<feature type="domain" description="Sushi" evidence="19">
    <location>
        <begin position="1522"/>
        <end position="1591"/>
    </location>
</feature>
<dbReference type="Ensembl" id="ENSMMNT00015018260.1">
    <property type="protein sequence ID" value="ENSMMNP00015016632.1"/>
    <property type="gene ID" value="ENSMMNG00015012251.1"/>
</dbReference>
<dbReference type="SUPFAM" id="SSF55486">
    <property type="entry name" value="Metalloproteases ('zincins'), catalytic domain"/>
    <property type="match status" value="2"/>
</dbReference>
<dbReference type="GO" id="GO:0006508">
    <property type="term" value="P:proteolysis"/>
    <property type="evidence" value="ECO:0007669"/>
    <property type="project" value="UniProtKB-KW"/>
</dbReference>
<dbReference type="SMART" id="SM00560">
    <property type="entry name" value="LamGL"/>
    <property type="match status" value="1"/>
</dbReference>
<reference evidence="20" key="1">
    <citation type="submission" date="2025-08" db="UniProtKB">
        <authorList>
            <consortium name="Ensembl"/>
        </authorList>
    </citation>
    <scope>IDENTIFICATION</scope>
</reference>
<dbReference type="InterPro" id="IPR000800">
    <property type="entry name" value="Notch_dom"/>
</dbReference>
<evidence type="ECO:0000256" key="4">
    <source>
        <dbReference type="ARBA" id="ARBA00022525"/>
    </source>
</evidence>
<sequence length="1790" mass="197625">MMCLKILRISLVILAGWALSTVSSELGWTRKRSLAQRGHLNQVLLEGERCWLGAKVRRPRAAPQHHLFGVYPSRPGNYLRPYPARDQGTYHAGRSKPDAEGMAVRSVPPDLTGSAGVTSEAERPAALWVGDGPVGQSELLGDDDTYLGDQGSKEPLGEAGTQEHGALAAAKITTFPRQKEPGPETQRKGRTKTRRRRQVAKGQAGGVQGDPSVVPRHFQAWSKHPLMHGVRTSSSEGGIQNGGGDPDWEAETFSPQGGLPVLYFSGRREQLLLRPEVLADIPREAFTVEAWVKPEGGQNSPAIIAGVFDNCSHTISDKGWALGIRSGKDVGRRDARFFFSLRTDRVKKATIMMGHGRYQPGKWTHVAATYDGQRMALYVDGTQVASSPDQSGPLNSPFMASCRSLFLGGDSSEDGHHFRGHLGTLVFWSTALPQSHLQHSPQQPSEVEDLTTLLLTASFEPLEEQWAPFRDGKYPRLEVLQGFEPEPEILSPLQPPLCGQTACDNVELISQYSWHWPLRGEKVIRYQVVNICDEEGLNPTVSEEQISRQHEVLNEAFSRYNISWQLNIHEVHNSTLRHRVVLVNCEPSKIGNDHCDPECEHPLTGYDGGDCRLQGRCYSWNRRDGICHVECNNMLNDFDDGDCCDPEGADVHKTCFDPDSPRRAYMSVKELKEALQLNSTHFLNVYFASSVREDLAGAATWPWDKEAISHLGGVVLNPAYYGMPGHTNIMIHEVGHVLGLYHVFKGVSERESCDDPCRETVPSMDTGDLCADTAPTPKSKLCQDPEPINDTCGFTHFPGAPFSNYMSYTDDDCTDSFTPNQVARMHCYLDLVYQQWSQSRKPTPIPIPPMVIGQTPLSLTIHWLPPISGVVYDRVPGSVCGACTEEGTFRQYVHTASSRRVCDSSGYWTPEEAVGPPDVDQPCEPSLQAWSPELHLYHMNMTVPCPAEGCSLELLFQHPVQADTLTLWVTYLSMDSSQALFDTEILLEHQESVHLGPLDTFCDTPLTIKLHVDGKVLGVKVYTFDERMEIDAALLTSQPHSPLCSGCRPVRYQVLREPPFASGLPMVVTHPHRKFTDVEVTPGQMYRYQVQAAAGAELGEASPPLSHVHGAPYCGDGKVARSLGEECDDGDLLSGDGCSRACELEEGFNCVGEPSLCYIYEGDGICEPFEKETSITDCGLYTPKGYLDQWATQAYSSHEDKKKCPVSLVTGEPPSMICTSYRPDLPEHRPLTGWFPCVTSGNSPQDEGSKQLKGSLEREDEVWLKVCFNRPGVATAIFIFLTSDGLVPGEHQRPTVTLYLTDISGNNHSLGSYELSCQHNPLVINVTHHSNVLFHHTTSVLLKFSSPLVGISAVALRTSSIISPSASNNCIPDHEGQNHQGQSCVHRPRGEQGSCVPLLLDHADVVNCTSGGPGHMKCSITCQRGFDLQASSGQYLRPMQKEILLTCSSGHWDRAVSCMPLDCGVPDQSLVNYANFSCSEGTNFLKRCSISCVPPAKLQGLSPWLTCLEDGLWSLPEAYCKLECDVPPVIPNANLLLPHCLQGNHDVGSICRYKCKPGYYVMGSAENKVRNKFLKIQCLEDGIWEQGSCVPVVCEPPSPVFEGMYECTNGFELNSQCVLNCNEESKRLPILCTKEGLWTEEFKLCENLQGECPPPTSELNFVEYKCEQGYRIGAVCSPSCIIPPSDPVILPENVTADTLEHWMEPVKVQSIVCTGRRQWHPDPLLIHCIQSCEPFQADGWCDTINNRAYCHYDGGDCCSSTLSSKKVIPFAADCDLDECTCRDPKAEENL</sequence>
<evidence type="ECO:0000256" key="11">
    <source>
        <dbReference type="ARBA" id="ARBA00022833"/>
    </source>
</evidence>
<evidence type="ECO:0000313" key="20">
    <source>
        <dbReference type="Ensembl" id="ENSMMNP00015016632.1"/>
    </source>
</evidence>
<keyword evidence="21" id="KW-1185">Reference proteome</keyword>
<dbReference type="RefSeq" id="XP_029083245.1">
    <property type="nucleotide sequence ID" value="XM_029227412.1"/>
</dbReference>
<dbReference type="Proteomes" id="UP000694561">
    <property type="component" value="Unplaced"/>
</dbReference>
<dbReference type="InterPro" id="IPR000436">
    <property type="entry name" value="Sushi_SCR_CCP_dom"/>
</dbReference>
<keyword evidence="15" id="KW-0325">Glycoprotein</keyword>
<dbReference type="RefSeq" id="XP_029083244.1">
    <property type="nucleotide sequence ID" value="XM_029227411.1"/>
</dbReference>
<evidence type="ECO:0000256" key="14">
    <source>
        <dbReference type="ARBA" id="ARBA00023157"/>
    </source>
</evidence>
<dbReference type="GO" id="GO:0046872">
    <property type="term" value="F:metal ion binding"/>
    <property type="evidence" value="ECO:0007669"/>
    <property type="project" value="UniProtKB-KW"/>
</dbReference>
<dbReference type="SMART" id="SM00004">
    <property type="entry name" value="NL"/>
    <property type="match status" value="2"/>
</dbReference>
<gene>
    <name evidence="20" type="primary">PAPPA2</name>
</gene>
<dbReference type="Pfam" id="PF05572">
    <property type="entry name" value="Peptidase_M43"/>
    <property type="match status" value="1"/>
</dbReference>
<dbReference type="Pfam" id="PF00084">
    <property type="entry name" value="Sushi"/>
    <property type="match status" value="2"/>
</dbReference>
<comment type="subcellular location">
    <subcellularLocation>
        <location evidence="2">Secreted</location>
    </subcellularLocation>
</comment>
<dbReference type="InterPro" id="IPR013320">
    <property type="entry name" value="ConA-like_dom_sf"/>
</dbReference>
<evidence type="ECO:0000256" key="3">
    <source>
        <dbReference type="ARBA" id="ARBA00008721"/>
    </source>
</evidence>
<feature type="compositionally biased region" description="Basic and acidic residues" evidence="17">
    <location>
        <begin position="177"/>
        <end position="187"/>
    </location>
</feature>
<keyword evidence="5 16" id="KW-0768">Sushi</keyword>
<evidence type="ECO:0000256" key="13">
    <source>
        <dbReference type="ARBA" id="ARBA00023145"/>
    </source>
</evidence>
<name>A0A8C6BHF5_MONMO</name>
<keyword evidence="9" id="KW-0677">Repeat</keyword>
<dbReference type="RefSeq" id="XP_029083249.1">
    <property type="nucleotide sequence ID" value="XM_029227416.1"/>
</dbReference>
<dbReference type="Gene3D" id="2.10.70.10">
    <property type="entry name" value="Complement Module, domain 1"/>
    <property type="match status" value="2"/>
</dbReference>
<reference evidence="20" key="2">
    <citation type="submission" date="2025-09" db="UniProtKB">
        <authorList>
            <consortium name="Ensembl"/>
        </authorList>
    </citation>
    <scope>IDENTIFICATION</scope>
</reference>
<dbReference type="PANTHER" id="PTHR46130">
    <property type="entry name" value="LAMGL DOMAIN-CONTAINING PROTEIN"/>
    <property type="match status" value="1"/>
</dbReference>
<comment type="caution">
    <text evidence="16">Lacks conserved residue(s) required for the propagation of feature annotation.</text>
</comment>
<keyword evidence="14" id="KW-1015">Disulfide bond</keyword>
<proteinExistence type="inferred from homology"/>